<dbReference type="Pfam" id="PF03411">
    <property type="entry name" value="Peptidase_M74"/>
    <property type="match status" value="1"/>
</dbReference>
<sequence>MKKITFYFLCFSCIACTDKSLNNITNLSLNTFLNEDSLAMLAFYAENKSNELPSRNIGTVGNGKLENASLMPFYGSNFNYFDQDSYLAKRAFTSKIVKTIILNTYDDLKLTVPNRKFFLMELSNIHGGEMSPHRTHQNGLSVDFMMPKTKNGIANYELDTLGKDHYFLTFNDDGTYHDDKSIKIDFDLIAKHILCLHENAKKVGYKIAKVIIKTEYKNALFNTPNGKLLKQSDIYVVKNLSPIVNAIHDDHFHVDFEKK</sequence>
<dbReference type="InterPro" id="IPR009045">
    <property type="entry name" value="Zn_M74/Hedgehog-like"/>
</dbReference>
<keyword evidence="1" id="KW-0645">Protease</keyword>
<dbReference type="EMBL" id="QKSB01000014">
    <property type="protein sequence ID" value="PZE15935.1"/>
    <property type="molecule type" value="Genomic_DNA"/>
</dbReference>
<dbReference type="GO" id="GO:0006508">
    <property type="term" value="P:proteolysis"/>
    <property type="evidence" value="ECO:0007669"/>
    <property type="project" value="UniProtKB-KW"/>
</dbReference>
<dbReference type="GO" id="GO:0046872">
    <property type="term" value="F:metal ion binding"/>
    <property type="evidence" value="ECO:0007669"/>
    <property type="project" value="UniProtKB-KW"/>
</dbReference>
<evidence type="ECO:0008006" key="10">
    <source>
        <dbReference type="Google" id="ProtNLM"/>
    </source>
</evidence>
<dbReference type="GO" id="GO:0030288">
    <property type="term" value="C:outer membrane-bounded periplasmic space"/>
    <property type="evidence" value="ECO:0007669"/>
    <property type="project" value="InterPro"/>
</dbReference>
<gene>
    <name evidence="8" type="ORF">DNU06_15620</name>
</gene>
<dbReference type="RefSeq" id="WP_111064437.1">
    <property type="nucleotide sequence ID" value="NZ_JBHUCU010000012.1"/>
</dbReference>
<protein>
    <recommendedName>
        <fullName evidence="10">Replication initiation protein</fullName>
    </recommendedName>
</protein>
<evidence type="ECO:0000256" key="4">
    <source>
        <dbReference type="ARBA" id="ARBA00022764"/>
    </source>
</evidence>
<dbReference type="Gene3D" id="3.30.1380.10">
    <property type="match status" value="1"/>
</dbReference>
<dbReference type="SUPFAM" id="SSF55166">
    <property type="entry name" value="Hedgehog/DD-peptidase"/>
    <property type="match status" value="1"/>
</dbReference>
<evidence type="ECO:0000256" key="3">
    <source>
        <dbReference type="ARBA" id="ARBA00022729"/>
    </source>
</evidence>
<evidence type="ECO:0000256" key="1">
    <source>
        <dbReference type="ARBA" id="ARBA00022670"/>
    </source>
</evidence>
<dbReference type="GO" id="GO:0004252">
    <property type="term" value="F:serine-type endopeptidase activity"/>
    <property type="evidence" value="ECO:0007669"/>
    <property type="project" value="InterPro"/>
</dbReference>
<proteinExistence type="predicted"/>
<dbReference type="Proteomes" id="UP000249248">
    <property type="component" value="Unassembled WGS sequence"/>
</dbReference>
<evidence type="ECO:0000256" key="6">
    <source>
        <dbReference type="ARBA" id="ARBA00022833"/>
    </source>
</evidence>
<accession>A0A2W1N9J4</accession>
<evidence type="ECO:0000313" key="9">
    <source>
        <dbReference type="Proteomes" id="UP000249248"/>
    </source>
</evidence>
<evidence type="ECO:0000256" key="5">
    <source>
        <dbReference type="ARBA" id="ARBA00022801"/>
    </source>
</evidence>
<dbReference type="AlphaFoldDB" id="A0A2W1N9J4"/>
<evidence type="ECO:0000256" key="7">
    <source>
        <dbReference type="ARBA" id="ARBA00023049"/>
    </source>
</evidence>
<reference evidence="8 9" key="1">
    <citation type="submission" date="2018-06" db="EMBL/GenBank/DDBJ databases">
        <title>The draft genome sequence of Crocinitomix sp. SM1701.</title>
        <authorList>
            <person name="Zhang X."/>
        </authorList>
    </citation>
    <scope>NUCLEOTIDE SEQUENCE [LARGE SCALE GENOMIC DNA]</scope>
    <source>
        <strain evidence="8 9">SM1701</strain>
    </source>
</reference>
<comment type="caution">
    <text evidence="8">The sequence shown here is derived from an EMBL/GenBank/DDBJ whole genome shotgun (WGS) entry which is preliminary data.</text>
</comment>
<keyword evidence="9" id="KW-1185">Reference proteome</keyword>
<keyword evidence="4" id="KW-0574">Periplasm</keyword>
<keyword evidence="6" id="KW-0862">Zinc</keyword>
<keyword evidence="2" id="KW-0479">Metal-binding</keyword>
<keyword evidence="7" id="KW-0482">Metalloprotease</keyword>
<keyword evidence="3" id="KW-0732">Signal</keyword>
<organism evidence="8 9">
    <name type="scientific">Putridiphycobacter roseus</name>
    <dbReference type="NCBI Taxonomy" id="2219161"/>
    <lineage>
        <taxon>Bacteria</taxon>
        <taxon>Pseudomonadati</taxon>
        <taxon>Bacteroidota</taxon>
        <taxon>Flavobacteriia</taxon>
        <taxon>Flavobacteriales</taxon>
        <taxon>Crocinitomicaceae</taxon>
        <taxon>Putridiphycobacter</taxon>
    </lineage>
</organism>
<dbReference type="GO" id="GO:0008237">
    <property type="term" value="F:metallopeptidase activity"/>
    <property type="evidence" value="ECO:0007669"/>
    <property type="project" value="UniProtKB-KW"/>
</dbReference>
<name>A0A2W1N9J4_9FLAO</name>
<dbReference type="InterPro" id="IPR005073">
    <property type="entry name" value="Peptidase_M74"/>
</dbReference>
<keyword evidence="5" id="KW-0378">Hydrolase</keyword>
<evidence type="ECO:0000256" key="2">
    <source>
        <dbReference type="ARBA" id="ARBA00022723"/>
    </source>
</evidence>
<evidence type="ECO:0000313" key="8">
    <source>
        <dbReference type="EMBL" id="PZE15935.1"/>
    </source>
</evidence>
<dbReference type="OrthoDB" id="1467367at2"/>